<dbReference type="Proteomes" id="UP000466906">
    <property type="component" value="Chromosome"/>
</dbReference>
<dbReference type="AlphaFoldDB" id="A0A6N4UVW2"/>
<accession>A0A6N4UVW2</accession>
<evidence type="ECO:0000259" key="2">
    <source>
        <dbReference type="SMART" id="SM00507"/>
    </source>
</evidence>
<evidence type="ECO:0000313" key="3">
    <source>
        <dbReference type="EMBL" id="BBX29020.1"/>
    </source>
</evidence>
<dbReference type="Pfam" id="PF02720">
    <property type="entry name" value="DUF222"/>
    <property type="match status" value="1"/>
</dbReference>
<dbReference type="SMART" id="SM00507">
    <property type="entry name" value="HNHc"/>
    <property type="match status" value="1"/>
</dbReference>
<keyword evidence="4" id="KW-1185">Reference proteome</keyword>
<dbReference type="InterPro" id="IPR003615">
    <property type="entry name" value="HNH_nuc"/>
</dbReference>
<reference evidence="3 4" key="1">
    <citation type="journal article" date="2019" name="Emerg. Microbes Infect.">
        <title>Comprehensive subspecies identification of 175 nontuberculous mycobacteria species based on 7547 genomic profiles.</title>
        <authorList>
            <person name="Matsumoto Y."/>
            <person name="Kinjo T."/>
            <person name="Motooka D."/>
            <person name="Nabeya D."/>
            <person name="Jung N."/>
            <person name="Uechi K."/>
            <person name="Horii T."/>
            <person name="Iida T."/>
            <person name="Fujita J."/>
            <person name="Nakamura S."/>
        </authorList>
    </citation>
    <scope>NUCLEOTIDE SEQUENCE [LARGE SCALE GENOMIC DNA]</scope>
    <source>
        <strain evidence="3 4">JCM 12272</strain>
    </source>
</reference>
<sequence length="530" mass="59126">MRLSNIRSILEHMFEADESWELVLCLGDSVSEEAMLMASRMSMIGELLNRRIAEVEAEDSDPGYMLVTGFSRTVAEVGAAMNISPKTATVVVSQAEALTDRLPAVAEVLRRGQIDWATVAIIIERTELVTNSGIIARLDTELADRISGWTSWSRQRVINAVDAAVRKLDPDAIRERERAERRRDVRVRPQADGTARLDGTLTAKAGAIFYQRLTQLTEGVCAEDPRTPGQRRADAVEALSENRTLVCLCGRPECPHAAPAAPSAVRVVMNVIAPQSALTGGNQPGYLAGYGVIDAEKLRELAEQAVLRVVQAPEVTTAEALRYQVSAALARWVRCRDVTCRFPGCDRPAEHSDLDHTIPFDHQHPEKGGLTVPWNLKCLCRQHHRLKTFHDGWRDQQLPDGTIVWTAPTGQIYTTSPGAVELFPQSRPRRAPRRTRLTPRADRIAAQRAKNHRLRPLNAEARRIRRARTAEIRRRTEHNRMRATLTLFKGNQPSTSPFCAWINEPYEPETLPADWQPPPPPDPGPDLPPF</sequence>
<dbReference type="InterPro" id="IPR003870">
    <property type="entry name" value="DUF222"/>
</dbReference>
<feature type="domain" description="HNH nuclease" evidence="2">
    <location>
        <begin position="328"/>
        <end position="385"/>
    </location>
</feature>
<evidence type="ECO:0000313" key="4">
    <source>
        <dbReference type="Proteomes" id="UP000466906"/>
    </source>
</evidence>
<dbReference type="EMBL" id="AP022565">
    <property type="protein sequence ID" value="BBX29020.1"/>
    <property type="molecule type" value="Genomic_DNA"/>
</dbReference>
<dbReference type="CDD" id="cd00085">
    <property type="entry name" value="HNHc"/>
    <property type="match status" value="1"/>
</dbReference>
<dbReference type="KEGG" id="malv:MALV_41450"/>
<proteinExistence type="predicted"/>
<feature type="region of interest" description="Disordered" evidence="1">
    <location>
        <begin position="508"/>
        <end position="530"/>
    </location>
</feature>
<gene>
    <name evidence="3" type="ORF">MALV_41450</name>
</gene>
<name>A0A6N4UVW2_9MYCO</name>
<feature type="compositionally biased region" description="Pro residues" evidence="1">
    <location>
        <begin position="515"/>
        <end position="530"/>
    </location>
</feature>
<organism evidence="3 4">
    <name type="scientific">Mycolicibacterium alvei</name>
    <dbReference type="NCBI Taxonomy" id="67081"/>
    <lineage>
        <taxon>Bacteria</taxon>
        <taxon>Bacillati</taxon>
        <taxon>Actinomycetota</taxon>
        <taxon>Actinomycetes</taxon>
        <taxon>Mycobacteriales</taxon>
        <taxon>Mycobacteriaceae</taxon>
        <taxon>Mycolicibacterium</taxon>
    </lineage>
</organism>
<protein>
    <recommendedName>
        <fullName evidence="2">HNH nuclease domain-containing protein</fullName>
    </recommendedName>
</protein>
<evidence type="ECO:0000256" key="1">
    <source>
        <dbReference type="SAM" id="MobiDB-lite"/>
    </source>
</evidence>